<organism evidence="1 2">
    <name type="scientific">Adineta ricciae</name>
    <name type="common">Rotifer</name>
    <dbReference type="NCBI Taxonomy" id="249248"/>
    <lineage>
        <taxon>Eukaryota</taxon>
        <taxon>Metazoa</taxon>
        <taxon>Spiralia</taxon>
        <taxon>Gnathifera</taxon>
        <taxon>Rotifera</taxon>
        <taxon>Eurotatoria</taxon>
        <taxon>Bdelloidea</taxon>
        <taxon>Adinetida</taxon>
        <taxon>Adinetidae</taxon>
        <taxon>Adineta</taxon>
    </lineage>
</organism>
<gene>
    <name evidence="1" type="ORF">XAT740_LOCUS61511</name>
</gene>
<name>A0A816HDB2_ADIRI</name>
<evidence type="ECO:0000313" key="2">
    <source>
        <dbReference type="Proteomes" id="UP000663828"/>
    </source>
</evidence>
<dbReference type="Proteomes" id="UP000663828">
    <property type="component" value="Unassembled WGS sequence"/>
</dbReference>
<proteinExistence type="predicted"/>
<evidence type="ECO:0008006" key="3">
    <source>
        <dbReference type="Google" id="ProtNLM"/>
    </source>
</evidence>
<evidence type="ECO:0000313" key="1">
    <source>
        <dbReference type="EMBL" id="CAF1684530.1"/>
    </source>
</evidence>
<sequence length="98" mass="11492">MKRKSTNNFTQEISDKTYEWFVLQRSKRIPISGPILQEIIFGEAASVDSETVEDWTSRLPMILENYDLHDVYNCDETGLFFKLLSDRTFILKTYDCKG</sequence>
<accession>A0A816HDB2</accession>
<feature type="non-terminal residue" evidence="1">
    <location>
        <position position="1"/>
    </location>
</feature>
<comment type="caution">
    <text evidence="1">The sequence shown here is derived from an EMBL/GenBank/DDBJ whole genome shotgun (WGS) entry which is preliminary data.</text>
</comment>
<dbReference type="AlphaFoldDB" id="A0A816HDB2"/>
<protein>
    <recommendedName>
        <fullName evidence="3">Transposase</fullName>
    </recommendedName>
</protein>
<dbReference type="EMBL" id="CAJNOR010016234">
    <property type="protein sequence ID" value="CAF1684530.1"/>
    <property type="molecule type" value="Genomic_DNA"/>
</dbReference>
<reference evidence="1" key="1">
    <citation type="submission" date="2021-02" db="EMBL/GenBank/DDBJ databases">
        <authorList>
            <person name="Nowell W R."/>
        </authorList>
    </citation>
    <scope>NUCLEOTIDE SEQUENCE</scope>
</reference>
<keyword evidence="2" id="KW-1185">Reference proteome</keyword>